<evidence type="ECO:0000256" key="12">
    <source>
        <dbReference type="ARBA" id="ARBA00022840"/>
    </source>
</evidence>
<dbReference type="RefSeq" id="WP_145251577.1">
    <property type="nucleotide sequence ID" value="NZ_CP036278.1"/>
</dbReference>
<comment type="catalytic activity">
    <reaction evidence="19">
        <text>10-formyltetrahydrofolyl-(gamma-L-Glu)(n) + L-glutamate + ATP = 10-formyltetrahydrofolyl-(gamma-L-Glu)(n+1) + ADP + phosphate + H(+)</text>
        <dbReference type="Rhea" id="RHEA:51904"/>
        <dbReference type="Rhea" id="RHEA-COMP:13088"/>
        <dbReference type="Rhea" id="RHEA-COMP:14300"/>
        <dbReference type="ChEBI" id="CHEBI:15378"/>
        <dbReference type="ChEBI" id="CHEBI:29985"/>
        <dbReference type="ChEBI" id="CHEBI:30616"/>
        <dbReference type="ChEBI" id="CHEBI:43474"/>
        <dbReference type="ChEBI" id="CHEBI:134413"/>
        <dbReference type="ChEBI" id="CHEBI:456216"/>
        <dbReference type="EC" id="6.3.2.17"/>
    </reaction>
</comment>
<evidence type="ECO:0000256" key="7">
    <source>
        <dbReference type="ARBA" id="ARBA00013025"/>
    </source>
</evidence>
<dbReference type="Pfam" id="PF02875">
    <property type="entry name" value="Mur_ligase_C"/>
    <property type="match status" value="1"/>
</dbReference>
<reference evidence="25 26" key="1">
    <citation type="submission" date="2019-02" db="EMBL/GenBank/DDBJ databases">
        <title>Deep-cultivation of Planctomycetes and their phenomic and genomic characterization uncovers novel biology.</title>
        <authorList>
            <person name="Wiegand S."/>
            <person name="Jogler M."/>
            <person name="Boedeker C."/>
            <person name="Pinto D."/>
            <person name="Vollmers J."/>
            <person name="Rivas-Marin E."/>
            <person name="Kohn T."/>
            <person name="Peeters S.H."/>
            <person name="Heuer A."/>
            <person name="Rast P."/>
            <person name="Oberbeckmann S."/>
            <person name="Bunk B."/>
            <person name="Jeske O."/>
            <person name="Meyerdierks A."/>
            <person name="Storesund J.E."/>
            <person name="Kallscheuer N."/>
            <person name="Luecker S."/>
            <person name="Lage O.M."/>
            <person name="Pohl T."/>
            <person name="Merkel B.J."/>
            <person name="Hornburger P."/>
            <person name="Mueller R.-W."/>
            <person name="Bruemmer F."/>
            <person name="Labrenz M."/>
            <person name="Spormann A.M."/>
            <person name="Op den Camp H."/>
            <person name="Overmann J."/>
            <person name="Amann R."/>
            <person name="Jetten M.S.M."/>
            <person name="Mascher T."/>
            <person name="Medema M.H."/>
            <person name="Devos D.P."/>
            <person name="Kaster A.-K."/>
            <person name="Ovreas L."/>
            <person name="Rohde M."/>
            <person name="Galperin M.Y."/>
            <person name="Jogler C."/>
        </authorList>
    </citation>
    <scope>NUCLEOTIDE SEQUENCE [LARGE SCALE GENOMIC DNA]</scope>
    <source>
        <strain evidence="25 26">Pan181</strain>
    </source>
</reference>
<keyword evidence="11 22" id="KW-0547">Nucleotide-binding</keyword>
<evidence type="ECO:0000256" key="19">
    <source>
        <dbReference type="ARBA" id="ARBA00047808"/>
    </source>
</evidence>
<comment type="pathway">
    <text evidence="4">Cofactor biosynthesis; tetrahydrofolylpolyglutamate biosynthesis.</text>
</comment>
<dbReference type="PANTHER" id="PTHR11136:SF0">
    <property type="entry name" value="DIHYDROFOLATE SYNTHETASE-RELATED"/>
    <property type="match status" value="1"/>
</dbReference>
<sequence length="464" mass="50568">MNEPASTPEPTTRRDLAVEWLLGRINYERVRHVPYGERQLKLDRMRQFVTALGSPDTAAPIVHIAGTKGKGSTAAMIAAMLTAAGYRVGVFSSPHLERLEERFAINGVPIPGETLADLVDQLRPMVDEFDRRAASTDDDEGLTFFDITTALALVYFAQQQCDAMVLEVGLGGRLDSTNVCLPAVSVITSISLDHTRQLGNTLASIAGEKAGIIKSGVPVVSGVVLDEPREVIAEVAREHGCRLIQCGEQFHYQYHGQCFDYLVDGAPLLTDVELSLAGVHQTANAAVALATIDELVKQGWHVPEQPRRAALANLQLAGRIELIAAKPLVVIDTAHNEASARALAGTLLDRREQPRTLIVACSRDKDVAAIARELLPAFERVLVTEYLSNPRTVPHEELRQVFGELATEQHTLELLETPTQAWQRALEVTPPEGLVAIAGSFFLAAELRPLVREQLLAGERSTIE</sequence>
<dbReference type="KEGG" id="amuc:Pan181_52260"/>
<dbReference type="SUPFAM" id="SSF53623">
    <property type="entry name" value="MurD-like peptide ligases, catalytic domain"/>
    <property type="match status" value="1"/>
</dbReference>
<evidence type="ECO:0000256" key="18">
    <source>
        <dbReference type="ARBA" id="ARBA00047493"/>
    </source>
</evidence>
<evidence type="ECO:0000256" key="10">
    <source>
        <dbReference type="ARBA" id="ARBA00022723"/>
    </source>
</evidence>
<dbReference type="PANTHER" id="PTHR11136">
    <property type="entry name" value="FOLYLPOLYGLUTAMATE SYNTHASE-RELATED"/>
    <property type="match status" value="1"/>
</dbReference>
<accession>A0A518AW69</accession>
<dbReference type="InterPro" id="IPR036615">
    <property type="entry name" value="Mur_ligase_C_dom_sf"/>
</dbReference>
<dbReference type="GO" id="GO:0046872">
    <property type="term" value="F:metal ion binding"/>
    <property type="evidence" value="ECO:0007669"/>
    <property type="project" value="UniProtKB-KW"/>
</dbReference>
<evidence type="ECO:0000256" key="16">
    <source>
        <dbReference type="ARBA" id="ARBA00030592"/>
    </source>
</evidence>
<dbReference type="OrthoDB" id="9809356at2"/>
<comment type="similarity">
    <text evidence="5 22">Belongs to the folylpolyglutamate synthase family.</text>
</comment>
<comment type="catalytic activity">
    <reaction evidence="18">
        <text>(6S)-5,6,7,8-tetrahydrofolyl-(gamma-L-Glu)(n) + L-glutamate + ATP = (6S)-5,6,7,8-tetrahydrofolyl-(gamma-L-Glu)(n+1) + ADP + phosphate + H(+)</text>
        <dbReference type="Rhea" id="RHEA:10580"/>
        <dbReference type="Rhea" id="RHEA-COMP:14738"/>
        <dbReference type="Rhea" id="RHEA-COMP:14740"/>
        <dbReference type="ChEBI" id="CHEBI:15378"/>
        <dbReference type="ChEBI" id="CHEBI:29985"/>
        <dbReference type="ChEBI" id="CHEBI:30616"/>
        <dbReference type="ChEBI" id="CHEBI:43474"/>
        <dbReference type="ChEBI" id="CHEBI:141005"/>
        <dbReference type="ChEBI" id="CHEBI:456216"/>
        <dbReference type="EC" id="6.3.2.17"/>
    </reaction>
</comment>
<keyword evidence="9 22" id="KW-0436">Ligase</keyword>
<comment type="catalytic activity">
    <reaction evidence="20">
        <text>(6R)-5,10-methylenetetrahydrofolyl-(gamma-L-Glu)(n) + L-glutamate + ATP = (6R)-5,10-methylenetetrahydrofolyl-(gamma-L-Glu)(n+1) + ADP + phosphate + H(+)</text>
        <dbReference type="Rhea" id="RHEA:51912"/>
        <dbReference type="Rhea" id="RHEA-COMP:13257"/>
        <dbReference type="Rhea" id="RHEA-COMP:13258"/>
        <dbReference type="ChEBI" id="CHEBI:15378"/>
        <dbReference type="ChEBI" id="CHEBI:29985"/>
        <dbReference type="ChEBI" id="CHEBI:30616"/>
        <dbReference type="ChEBI" id="CHEBI:43474"/>
        <dbReference type="ChEBI" id="CHEBI:136572"/>
        <dbReference type="ChEBI" id="CHEBI:456216"/>
        <dbReference type="EC" id="6.3.2.17"/>
    </reaction>
</comment>
<evidence type="ECO:0000256" key="14">
    <source>
        <dbReference type="ARBA" id="ARBA00022909"/>
    </source>
</evidence>
<evidence type="ECO:0000256" key="8">
    <source>
        <dbReference type="ARBA" id="ARBA00019357"/>
    </source>
</evidence>
<evidence type="ECO:0000256" key="22">
    <source>
        <dbReference type="PIRNR" id="PIRNR001563"/>
    </source>
</evidence>
<keyword evidence="13" id="KW-0460">Magnesium</keyword>
<evidence type="ECO:0000256" key="11">
    <source>
        <dbReference type="ARBA" id="ARBA00022741"/>
    </source>
</evidence>
<evidence type="ECO:0000256" key="13">
    <source>
        <dbReference type="ARBA" id="ARBA00022842"/>
    </source>
</evidence>
<dbReference type="FunFam" id="3.40.1190.10:FF:000011">
    <property type="entry name" value="Folylpolyglutamate synthase/dihydrofolate synthase"/>
    <property type="match status" value="1"/>
</dbReference>
<protein>
    <recommendedName>
        <fullName evidence="8">Dihydrofolate synthase/folylpolyglutamate synthase</fullName>
        <ecNumber evidence="6">6.3.2.12</ecNumber>
        <ecNumber evidence="7">6.3.2.17</ecNumber>
    </recommendedName>
    <alternativeName>
        <fullName evidence="17">Folylpoly-gamma-glutamate synthetase-dihydrofolate synthetase</fullName>
    </alternativeName>
    <alternativeName>
        <fullName evidence="15">Folylpolyglutamate synthetase</fullName>
    </alternativeName>
    <alternativeName>
        <fullName evidence="16">Tetrahydrofolylpolyglutamate synthase</fullName>
    </alternativeName>
</protein>
<dbReference type="NCBIfam" id="TIGR01499">
    <property type="entry name" value="folC"/>
    <property type="match status" value="1"/>
</dbReference>
<evidence type="ECO:0000256" key="1">
    <source>
        <dbReference type="ARBA" id="ARBA00001946"/>
    </source>
</evidence>
<dbReference type="GO" id="GO:0046656">
    <property type="term" value="P:folic acid biosynthetic process"/>
    <property type="evidence" value="ECO:0007669"/>
    <property type="project" value="UniProtKB-KW"/>
</dbReference>
<dbReference type="Gene3D" id="3.90.190.20">
    <property type="entry name" value="Mur ligase, C-terminal domain"/>
    <property type="match status" value="1"/>
</dbReference>
<organism evidence="25 26">
    <name type="scientific">Aeoliella mucimassa</name>
    <dbReference type="NCBI Taxonomy" id="2527972"/>
    <lineage>
        <taxon>Bacteria</taxon>
        <taxon>Pseudomonadati</taxon>
        <taxon>Planctomycetota</taxon>
        <taxon>Planctomycetia</taxon>
        <taxon>Pirellulales</taxon>
        <taxon>Lacipirellulaceae</taxon>
        <taxon>Aeoliella</taxon>
    </lineage>
</organism>
<dbReference type="Proteomes" id="UP000315750">
    <property type="component" value="Chromosome"/>
</dbReference>
<feature type="domain" description="Mur ligase C-terminal" evidence="23">
    <location>
        <begin position="318"/>
        <end position="441"/>
    </location>
</feature>
<proteinExistence type="inferred from homology"/>
<evidence type="ECO:0000256" key="21">
    <source>
        <dbReference type="ARBA" id="ARBA00049161"/>
    </source>
</evidence>
<evidence type="ECO:0000256" key="4">
    <source>
        <dbReference type="ARBA" id="ARBA00005150"/>
    </source>
</evidence>
<evidence type="ECO:0000256" key="6">
    <source>
        <dbReference type="ARBA" id="ARBA00013023"/>
    </source>
</evidence>
<evidence type="ECO:0000256" key="5">
    <source>
        <dbReference type="ARBA" id="ARBA00008276"/>
    </source>
</evidence>
<keyword evidence="12 22" id="KW-0067">ATP-binding</keyword>
<feature type="domain" description="Mur ligase central" evidence="24">
    <location>
        <begin position="64"/>
        <end position="291"/>
    </location>
</feature>
<dbReference type="InterPro" id="IPR004101">
    <property type="entry name" value="Mur_ligase_C"/>
</dbReference>
<dbReference type="AlphaFoldDB" id="A0A518AW69"/>
<dbReference type="EMBL" id="CP036278">
    <property type="protein sequence ID" value="QDU58985.1"/>
    <property type="molecule type" value="Genomic_DNA"/>
</dbReference>
<gene>
    <name evidence="25" type="ORF">Pan181_52260</name>
</gene>
<dbReference type="SUPFAM" id="SSF53244">
    <property type="entry name" value="MurD-like peptide ligases, peptide-binding domain"/>
    <property type="match status" value="1"/>
</dbReference>
<keyword evidence="14" id="KW-0289">Folate biosynthesis</keyword>
<dbReference type="GO" id="GO:0005737">
    <property type="term" value="C:cytoplasm"/>
    <property type="evidence" value="ECO:0007669"/>
    <property type="project" value="TreeGrafter"/>
</dbReference>
<comment type="function">
    <text evidence="2">Functions in two distinct reactions of the de novo folate biosynthetic pathway. Catalyzes the addition of a glutamate residue to dihydropteroate (7,8-dihydropteroate or H2Pte) to form dihydrofolate (7,8-dihydrofolate monoglutamate or H2Pte-Glu). Also catalyzes successive additions of L-glutamate to tetrahydrofolate or 10-formyltetrahydrofolate or 5,10-methylenetetrahydrofolate, leading to folylpolyglutamate derivatives.</text>
</comment>
<evidence type="ECO:0000313" key="26">
    <source>
        <dbReference type="Proteomes" id="UP000315750"/>
    </source>
</evidence>
<dbReference type="InterPro" id="IPR036565">
    <property type="entry name" value="Mur-like_cat_sf"/>
</dbReference>
<evidence type="ECO:0000256" key="2">
    <source>
        <dbReference type="ARBA" id="ARBA00002714"/>
    </source>
</evidence>
<evidence type="ECO:0000256" key="20">
    <source>
        <dbReference type="ARBA" id="ARBA00049035"/>
    </source>
</evidence>
<dbReference type="PIRSF" id="PIRSF001563">
    <property type="entry name" value="Folylpolyglu_synth"/>
    <property type="match status" value="1"/>
</dbReference>
<dbReference type="Gene3D" id="3.40.1190.10">
    <property type="entry name" value="Mur-like, catalytic domain"/>
    <property type="match status" value="1"/>
</dbReference>
<dbReference type="GO" id="GO:0005524">
    <property type="term" value="F:ATP binding"/>
    <property type="evidence" value="ECO:0007669"/>
    <property type="project" value="UniProtKB-KW"/>
</dbReference>
<dbReference type="InterPro" id="IPR001645">
    <property type="entry name" value="Folylpolyglutamate_synth"/>
</dbReference>
<dbReference type="Pfam" id="PF08245">
    <property type="entry name" value="Mur_ligase_M"/>
    <property type="match status" value="1"/>
</dbReference>
<evidence type="ECO:0000256" key="9">
    <source>
        <dbReference type="ARBA" id="ARBA00022598"/>
    </source>
</evidence>
<comment type="pathway">
    <text evidence="3">Cofactor biosynthesis; tetrahydrofolate biosynthesis; 7,8-dihydrofolate from 2-amino-4-hydroxy-6-hydroxymethyl-7,8-dihydropteridine diphosphate and 4-aminobenzoate: step 2/2.</text>
</comment>
<evidence type="ECO:0000256" key="17">
    <source>
        <dbReference type="ARBA" id="ARBA00032510"/>
    </source>
</evidence>
<name>A0A518AW69_9BACT</name>
<evidence type="ECO:0000259" key="24">
    <source>
        <dbReference type="Pfam" id="PF08245"/>
    </source>
</evidence>
<comment type="cofactor">
    <cofactor evidence="1">
        <name>Mg(2+)</name>
        <dbReference type="ChEBI" id="CHEBI:18420"/>
    </cofactor>
</comment>
<dbReference type="InterPro" id="IPR013221">
    <property type="entry name" value="Mur_ligase_cen"/>
</dbReference>
<evidence type="ECO:0000259" key="23">
    <source>
        <dbReference type="Pfam" id="PF02875"/>
    </source>
</evidence>
<dbReference type="GO" id="GO:0004326">
    <property type="term" value="F:tetrahydrofolylpolyglutamate synthase activity"/>
    <property type="evidence" value="ECO:0007669"/>
    <property type="project" value="UniProtKB-EC"/>
</dbReference>
<evidence type="ECO:0000256" key="3">
    <source>
        <dbReference type="ARBA" id="ARBA00004799"/>
    </source>
</evidence>
<keyword evidence="10" id="KW-0479">Metal-binding</keyword>
<dbReference type="GO" id="GO:0008841">
    <property type="term" value="F:dihydrofolate synthase activity"/>
    <property type="evidence" value="ECO:0007669"/>
    <property type="project" value="UniProtKB-EC"/>
</dbReference>
<evidence type="ECO:0000256" key="15">
    <source>
        <dbReference type="ARBA" id="ARBA00030048"/>
    </source>
</evidence>
<dbReference type="EC" id="6.3.2.12" evidence="6"/>
<comment type="catalytic activity">
    <reaction evidence="21">
        <text>7,8-dihydropteroate + L-glutamate + ATP = 7,8-dihydrofolate + ADP + phosphate + H(+)</text>
        <dbReference type="Rhea" id="RHEA:23584"/>
        <dbReference type="ChEBI" id="CHEBI:15378"/>
        <dbReference type="ChEBI" id="CHEBI:17839"/>
        <dbReference type="ChEBI" id="CHEBI:29985"/>
        <dbReference type="ChEBI" id="CHEBI:30616"/>
        <dbReference type="ChEBI" id="CHEBI:43474"/>
        <dbReference type="ChEBI" id="CHEBI:57451"/>
        <dbReference type="ChEBI" id="CHEBI:456216"/>
        <dbReference type="EC" id="6.3.2.12"/>
    </reaction>
</comment>
<dbReference type="EC" id="6.3.2.17" evidence="7"/>
<evidence type="ECO:0000313" key="25">
    <source>
        <dbReference type="EMBL" id="QDU58985.1"/>
    </source>
</evidence>
<keyword evidence="26" id="KW-1185">Reference proteome</keyword>